<feature type="compositionally biased region" description="Polar residues" evidence="1">
    <location>
        <begin position="37"/>
        <end position="52"/>
    </location>
</feature>
<keyword evidence="3" id="KW-1185">Reference proteome</keyword>
<sequence>MKAPLPGPSSTTTGEPVRGTAAVATLANAGPLGTIAPTANGSRTNSSKNDTAQGPVFTLDGE</sequence>
<evidence type="ECO:0000313" key="3">
    <source>
        <dbReference type="Proteomes" id="UP000482960"/>
    </source>
</evidence>
<accession>A0A6V8KYL6</accession>
<dbReference type="AlphaFoldDB" id="A0A6V8KYL6"/>
<reference evidence="2 3" key="2">
    <citation type="submission" date="2020-03" db="EMBL/GenBank/DDBJ databases">
        <authorList>
            <person name="Ichikawa N."/>
            <person name="Kimura A."/>
            <person name="Kitahashi Y."/>
            <person name="Uohara A."/>
        </authorList>
    </citation>
    <scope>NUCLEOTIDE SEQUENCE [LARGE SCALE GENOMIC DNA]</scope>
    <source>
        <strain evidence="2 3">NBRC 108638</strain>
    </source>
</reference>
<proteinExistence type="predicted"/>
<gene>
    <name evidence="2" type="ORF">Prum_005280</name>
</gene>
<feature type="region of interest" description="Disordered" evidence="1">
    <location>
        <begin position="1"/>
        <end position="62"/>
    </location>
</feature>
<organism evidence="2 3">
    <name type="scientific">Phytohabitans rumicis</name>
    <dbReference type="NCBI Taxonomy" id="1076125"/>
    <lineage>
        <taxon>Bacteria</taxon>
        <taxon>Bacillati</taxon>
        <taxon>Actinomycetota</taxon>
        <taxon>Actinomycetes</taxon>
        <taxon>Micromonosporales</taxon>
        <taxon>Micromonosporaceae</taxon>
    </lineage>
</organism>
<comment type="caution">
    <text evidence="2">The sequence shown here is derived from an EMBL/GenBank/DDBJ whole genome shotgun (WGS) entry which is preliminary data.</text>
</comment>
<name>A0A6V8KYL6_9ACTN</name>
<reference evidence="2 3" key="1">
    <citation type="submission" date="2020-03" db="EMBL/GenBank/DDBJ databases">
        <title>Whole genome shotgun sequence of Phytohabitans rumicis NBRC 108638.</title>
        <authorList>
            <person name="Komaki H."/>
            <person name="Tamura T."/>
        </authorList>
    </citation>
    <scope>NUCLEOTIDE SEQUENCE [LARGE SCALE GENOMIC DNA]</scope>
    <source>
        <strain evidence="2 3">NBRC 108638</strain>
    </source>
</reference>
<dbReference type="EMBL" id="BLPG01000001">
    <property type="protein sequence ID" value="GFJ86886.1"/>
    <property type="molecule type" value="Genomic_DNA"/>
</dbReference>
<dbReference type="Proteomes" id="UP000482960">
    <property type="component" value="Unassembled WGS sequence"/>
</dbReference>
<evidence type="ECO:0000256" key="1">
    <source>
        <dbReference type="SAM" id="MobiDB-lite"/>
    </source>
</evidence>
<evidence type="ECO:0000313" key="2">
    <source>
        <dbReference type="EMBL" id="GFJ86886.1"/>
    </source>
</evidence>
<protein>
    <submittedName>
        <fullName evidence="2">Uncharacterized protein</fullName>
    </submittedName>
</protein>